<dbReference type="Gene3D" id="3.80.10.10">
    <property type="entry name" value="Ribonuclease Inhibitor"/>
    <property type="match status" value="1"/>
</dbReference>
<sequence length="214" mass="25494">MSENFQMNYIQNLSSIFINHENDEKVLRLLPYLRTLKCRITNCYRYPAFGFLNRFESLNVSFHPSYVSNDISREVIDLHWNLRKPTLRNFDLSWKQMNIIGMLPNLEVLKLRDDTIEGKMWDTREGEFHRLRYLEFDVVQIEHWNASCNHFLRLERLVLQSFQNFEIPFSLGDIPTLEKIEVHGCAKSVEVSTLQILEEQRDMGNEDLKVIISH</sequence>
<dbReference type="PANTHER" id="PTHR15140:SF33">
    <property type="entry name" value="LATE BLIGHT RESISTANCE PROTEIN HOMOLOG R1A-3 ISOFORM X1"/>
    <property type="match status" value="1"/>
</dbReference>
<proteinExistence type="predicted"/>
<accession>A0ABD1WUF1</accession>
<dbReference type="EMBL" id="JBFOLJ010000002">
    <property type="protein sequence ID" value="KAL2553321.1"/>
    <property type="molecule type" value="Genomic_DNA"/>
</dbReference>
<organism evidence="1 2">
    <name type="scientific">Forsythia ovata</name>
    <dbReference type="NCBI Taxonomy" id="205694"/>
    <lineage>
        <taxon>Eukaryota</taxon>
        <taxon>Viridiplantae</taxon>
        <taxon>Streptophyta</taxon>
        <taxon>Embryophyta</taxon>
        <taxon>Tracheophyta</taxon>
        <taxon>Spermatophyta</taxon>
        <taxon>Magnoliopsida</taxon>
        <taxon>eudicotyledons</taxon>
        <taxon>Gunneridae</taxon>
        <taxon>Pentapetalae</taxon>
        <taxon>asterids</taxon>
        <taxon>lamiids</taxon>
        <taxon>Lamiales</taxon>
        <taxon>Oleaceae</taxon>
        <taxon>Forsythieae</taxon>
        <taxon>Forsythia</taxon>
    </lineage>
</organism>
<dbReference type="AlphaFoldDB" id="A0ABD1WUF1"/>
<protein>
    <submittedName>
        <fullName evidence="1">Late blight resistance protein-like protein R1C-3</fullName>
    </submittedName>
</protein>
<dbReference type="PANTHER" id="PTHR15140">
    <property type="entry name" value="TUBULIN-SPECIFIC CHAPERONE E"/>
    <property type="match status" value="1"/>
</dbReference>
<dbReference type="InterPro" id="IPR032675">
    <property type="entry name" value="LRR_dom_sf"/>
</dbReference>
<dbReference type="Proteomes" id="UP001604277">
    <property type="component" value="Unassembled WGS sequence"/>
</dbReference>
<reference evidence="2" key="1">
    <citation type="submission" date="2024-07" db="EMBL/GenBank/DDBJ databases">
        <title>Two chromosome-level genome assemblies of Korean endemic species Abeliophyllum distichum and Forsythia ovata (Oleaceae).</title>
        <authorList>
            <person name="Jang H."/>
        </authorList>
    </citation>
    <scope>NUCLEOTIDE SEQUENCE [LARGE SCALE GENOMIC DNA]</scope>
</reference>
<keyword evidence="2" id="KW-1185">Reference proteome</keyword>
<evidence type="ECO:0000313" key="1">
    <source>
        <dbReference type="EMBL" id="KAL2553321.1"/>
    </source>
</evidence>
<evidence type="ECO:0000313" key="2">
    <source>
        <dbReference type="Proteomes" id="UP001604277"/>
    </source>
</evidence>
<comment type="caution">
    <text evidence="1">The sequence shown here is derived from an EMBL/GenBank/DDBJ whole genome shotgun (WGS) entry which is preliminary data.</text>
</comment>
<dbReference type="SUPFAM" id="SSF52058">
    <property type="entry name" value="L domain-like"/>
    <property type="match status" value="1"/>
</dbReference>
<name>A0ABD1WUF1_9LAMI</name>
<gene>
    <name evidence="1" type="ORF">Fot_06940</name>
</gene>